<feature type="domain" description="HNH Cas9-type" evidence="13">
    <location>
        <begin position="521"/>
        <end position="679"/>
    </location>
</feature>
<dbReference type="EC" id="3.1.-.-" evidence="12"/>
<dbReference type="GO" id="GO:0016787">
    <property type="term" value="F:hydrolase activity"/>
    <property type="evidence" value="ECO:0007669"/>
    <property type="project" value="UniProtKB-KW"/>
</dbReference>
<comment type="subunit">
    <text evidence="11 12">Monomer. Binds crRNA and tracrRNA.</text>
</comment>
<dbReference type="GO" id="GO:0043571">
    <property type="term" value="P:maintenance of CRISPR repeat elements"/>
    <property type="evidence" value="ECO:0007669"/>
    <property type="project" value="UniProtKB-UniRule"/>
</dbReference>
<keyword evidence="2 12" id="KW-0540">Nuclease</keyword>
<dbReference type="InterPro" id="IPR041383">
    <property type="entry name" value="RuvC_III"/>
</dbReference>
<dbReference type="eggNOG" id="COG3513">
    <property type="taxonomic scope" value="Bacteria"/>
</dbReference>
<evidence type="ECO:0000256" key="4">
    <source>
        <dbReference type="ARBA" id="ARBA00022759"/>
    </source>
</evidence>
<accession>Q7MRD3</accession>
<feature type="binding site" evidence="12">
    <location>
        <position position="9"/>
    </location>
    <ligand>
        <name>Mg(2+)</name>
        <dbReference type="ChEBI" id="CHEBI:18420"/>
        <label>2</label>
    </ligand>
</feature>
<feature type="binding site" evidence="12">
    <location>
        <position position="736"/>
    </location>
    <ligand>
        <name>Mg(2+)</name>
        <dbReference type="ChEBI" id="CHEBI:18420"/>
        <label>2</label>
    </ligand>
</feature>
<dbReference type="InterPro" id="IPR036397">
    <property type="entry name" value="RNaseH_sf"/>
</dbReference>
<comment type="domain">
    <text evidence="12">Has 2 endonuclease domains. The discontinuous RuvC-like domain cleaves the target DNA noncomplementary to crRNA while the HNH nuclease domain cleaves the target DNA complementary to crRNA.</text>
</comment>
<dbReference type="Gene3D" id="3.30.420.10">
    <property type="entry name" value="Ribonuclease H-like superfamily/Ribonuclease H"/>
    <property type="match status" value="2"/>
</dbReference>
<evidence type="ECO:0000313" key="14">
    <source>
        <dbReference type="EMBL" id="CAE10505.1"/>
    </source>
</evidence>
<feature type="active site" description="For RuvC-like nuclease domain" evidence="12">
    <location>
        <position position="9"/>
    </location>
</feature>
<evidence type="ECO:0000256" key="10">
    <source>
        <dbReference type="ARBA" id="ARBA00023211"/>
    </source>
</evidence>
<comment type="similarity">
    <text evidence="12">Belongs to the CRISPR-associated Cas9 family.</text>
</comment>
<proteinExistence type="inferred from homology"/>
<dbReference type="InterPro" id="IPR003615">
    <property type="entry name" value="HNH_nuc"/>
</dbReference>
<evidence type="ECO:0000256" key="9">
    <source>
        <dbReference type="ARBA" id="ARBA00023125"/>
    </source>
</evidence>
<dbReference type="Proteomes" id="UP000000422">
    <property type="component" value="Chromosome"/>
</dbReference>
<evidence type="ECO:0000259" key="13">
    <source>
        <dbReference type="PROSITE" id="PS51749"/>
    </source>
</evidence>
<evidence type="ECO:0000256" key="3">
    <source>
        <dbReference type="ARBA" id="ARBA00022723"/>
    </source>
</evidence>
<keyword evidence="5 12" id="KW-0378">Hydrolase</keyword>
<dbReference type="HAMAP" id="MF_01480">
    <property type="entry name" value="Cas9"/>
    <property type="match status" value="1"/>
</dbReference>
<dbReference type="AlphaFoldDB" id="Q7MRD3"/>
<keyword evidence="6 12" id="KW-0460">Magnesium</keyword>
<evidence type="ECO:0000256" key="11">
    <source>
        <dbReference type="ARBA" id="ARBA00046380"/>
    </source>
</evidence>
<keyword evidence="10" id="KW-0464">Manganese</keyword>
<evidence type="ECO:0000256" key="12">
    <source>
        <dbReference type="HAMAP-Rule" id="MF_01480"/>
    </source>
</evidence>
<dbReference type="Gene3D" id="1.10.30.50">
    <property type="match status" value="1"/>
</dbReference>
<dbReference type="GO" id="GO:0004519">
    <property type="term" value="F:endonuclease activity"/>
    <property type="evidence" value="ECO:0007669"/>
    <property type="project" value="UniProtKB-UniRule"/>
</dbReference>
<dbReference type="NCBIfam" id="TIGR01865">
    <property type="entry name" value="cas_Csn1"/>
    <property type="match status" value="1"/>
</dbReference>
<keyword evidence="4 12" id="KW-0255">Endonuclease</keyword>
<sequence>MIERILGVDLGISSLGWAIVEYDKDDEAANRIIDCGVRLFTAAETPKKKESPNKARREARGIRRVLNRRRVRMNMIKKLFLRAGLIQDVDLDGEGGMFYSKANRADVWELRHDGLYRLLKGDELARVLIHIAKHRGYKFIGDDEADEESGKVKKAGVVLRQNFEAAGCRTVGEWLWRERGANGKKRNKHGDYEISIHRDLLVEEVEAIFVAQQEMRSTIATDALKAAYREIAFFVRPMQRIEKMVGHCTYFPEERRAPKSAPTAEKFIAISKFFSTVIIDNEGWEQKIIERKTLEELLDFAVSREKVEFRHLRKFLDLSDNEIFKGLHYKGKPKTAKKREATLFDPNEPTELEFDKVEAEKKAWISLRGAAKLREALGNEFYGRFVALGKHADEATKILTYYKDEGQKRRELTKLPLEAEMVERLVKIGFSDFLKLSLKAIRDILPAMESGARYDEAVLMLGVPHKEKSAILPPLNKTDIDILNPTVIRAFAQFRKVANALVRKYGAFDRVHFELAREINTKGEIEDIKESQRKNEKERKEAADWIAETSFQVPLTRKNILKKRLYIQQDGRCAYTGDVIELERLFDEGYCEIDHILPRSRSADDSFANKVLCLARANQQKTDRTPYEWFGHDAARWNAFETRTSAPSNRVRTGKGKIDRLLKKNFDENSEMAFKDRNLNDTRYMARAIKTYCEQYWVFKNSHTKAPVQVRSGKLTSVLRYQWGLESKDRESHTHHAVDAIIIAFSTQGMVQKLSEYYRFKETHREKERPKLAVPLANFRDAVEEATRIENTETVKEGVEVKRLLISRPPRARVTGQAHEQTAKPYPRIKQVKNKKKWRLAPIDEEKFESFKADRVASANQKNFYETSTIPRVDVYHKKGKFHLVPIYLHEMVLNELPNLSLGTNPEAMDENFFKFSIFKDDLISIQTQGTPKKPAKIIMGYFKNMHGANMVLSSINNSPCEGFTCTPVSMDKKHKDKCKLCPEENRIAGRCLQGFLDYWSQEGLRPPRKEFECDQGVKFALDVKKYQIDPLGYYYEVKQEKRLGTIPQMRSAKKLVKK</sequence>
<feature type="binding site" evidence="12">
    <location>
        <position position="518"/>
    </location>
    <ligand>
        <name>Mg(2+)</name>
        <dbReference type="ChEBI" id="CHEBI:18420"/>
        <label>1</label>
    </ligand>
</feature>
<dbReference type="RefSeq" id="WP_011139289.1">
    <property type="nucleotide sequence ID" value="NC_005090.1"/>
</dbReference>
<dbReference type="GO" id="GO:0051607">
    <property type="term" value="P:defense response to virus"/>
    <property type="evidence" value="ECO:0007669"/>
    <property type="project" value="UniProtKB-UniRule"/>
</dbReference>
<evidence type="ECO:0000313" key="15">
    <source>
        <dbReference type="Proteomes" id="UP000000422"/>
    </source>
</evidence>
<name>Q7MRD3_WOLSU</name>
<keyword evidence="7 12" id="KW-0694">RNA-binding</keyword>
<dbReference type="GO" id="GO:0046872">
    <property type="term" value="F:metal ion binding"/>
    <property type="evidence" value="ECO:0007669"/>
    <property type="project" value="UniProtKB-UniRule"/>
</dbReference>
<reference evidence="14 15" key="1">
    <citation type="journal article" date="2003" name="Proc. Natl. Acad. Sci. U.S.A.">
        <title>Complete genome sequence and analysis of Wolinella succinogenes.</title>
        <authorList>
            <person name="Baar C."/>
            <person name="Eppinger M."/>
            <person name="Raddatz G."/>
            <person name="Simon JM."/>
            <person name="Lanz C."/>
            <person name="Klimmek O."/>
            <person name="Nandakumar R."/>
            <person name="Gross R."/>
            <person name="Rosinus A."/>
            <person name="Keller H."/>
            <person name="Jagtap P."/>
            <person name="Linke B."/>
            <person name="Meyer F."/>
            <person name="Lederer H."/>
            <person name="Schuster S.C."/>
        </authorList>
    </citation>
    <scope>NUCLEOTIDE SEQUENCE [LARGE SCALE GENOMIC DNA]</scope>
    <source>
        <strain evidence="15">ATCC 29543 / DSM 1740 / CCUG 13145 / JCM 31913 / LMG 7466 / NCTC 11488 / FDC 602W</strain>
    </source>
</reference>
<feature type="binding site" evidence="12">
    <location>
        <position position="514"/>
    </location>
    <ligand>
        <name>Mg(2+)</name>
        <dbReference type="ChEBI" id="CHEBI:18420"/>
        <label>1</label>
    </ligand>
</feature>
<evidence type="ECO:0000256" key="5">
    <source>
        <dbReference type="ARBA" id="ARBA00022801"/>
    </source>
</evidence>
<evidence type="ECO:0000256" key="8">
    <source>
        <dbReference type="ARBA" id="ARBA00023118"/>
    </source>
</evidence>
<dbReference type="GO" id="GO:0003723">
    <property type="term" value="F:RNA binding"/>
    <property type="evidence" value="ECO:0007669"/>
    <property type="project" value="UniProtKB-UniRule"/>
</dbReference>
<dbReference type="GO" id="GO:0003677">
    <property type="term" value="F:DNA binding"/>
    <property type="evidence" value="ECO:0007669"/>
    <property type="project" value="UniProtKB-UniRule"/>
</dbReference>
<dbReference type="HOGENOM" id="CLU_007514_0_0_7"/>
<gene>
    <name evidence="12" type="primary">cas9</name>
    <name evidence="14" type="ordered locus">WS1445</name>
</gene>
<feature type="binding site" evidence="12">
    <location>
        <position position="518"/>
    </location>
    <ligand>
        <name>Mg(2+)</name>
        <dbReference type="ChEBI" id="CHEBI:18420"/>
        <label>2</label>
    </ligand>
</feature>
<evidence type="ECO:0000256" key="2">
    <source>
        <dbReference type="ARBA" id="ARBA00022722"/>
    </source>
</evidence>
<dbReference type="CDD" id="cd09643">
    <property type="entry name" value="Csn1"/>
    <property type="match status" value="1"/>
</dbReference>
<dbReference type="InterPro" id="IPR033114">
    <property type="entry name" value="HNH_CAS9"/>
</dbReference>
<evidence type="ECO:0000256" key="1">
    <source>
        <dbReference type="ARBA" id="ARBA00001946"/>
    </source>
</evidence>
<keyword evidence="15" id="KW-1185">Reference proteome</keyword>
<keyword evidence="9 12" id="KW-0238">DNA-binding</keyword>
<keyword evidence="8 12" id="KW-0051">Antiviral defense</keyword>
<dbReference type="InterPro" id="IPR028629">
    <property type="entry name" value="Cas9"/>
</dbReference>
<dbReference type="STRING" id="273121.WS1445"/>
<comment type="function">
    <text evidence="12">CRISPR (clustered regularly interspaced short palindromic repeat) is an adaptive immune system that provides protection against mobile genetic elements (viruses, transposable elements and conjugative plasmids). CRISPR clusters contain spacers, sequences complementary to antecedent mobile elements, and target invading nucleic acids. CRISPR clusters are transcribed and processed into CRISPR RNA (crRNA). In type II CRISPR systems correct processing of pre-crRNA requires a trans-encoded small RNA (tracrRNA), endogenous ribonuclease 3 (rnc) and this protein. The tracrRNA serves as a guide for ribonuclease 3-aided processing of pre-crRNA. Subsequently Cas9/crRNA/tracrRNA endonucleolytically cleaves linear or circular dsDNA target complementary to the spacer; Cas9 is inactive in the absence of the 2 guide RNAs (gRNA). Cas9 recognizes the protospacer adjacent motif (PAM) in the CRISPR repeat sequences to help distinguish self versus nonself, as targets within the bacterial CRISPR locus do not have PAMs. PAM recognition is also required for catalytic activity.</text>
</comment>
<feature type="active site" description="Proton acceptor for HNH nuclease domain" evidence="12">
    <location>
        <position position="595"/>
    </location>
</feature>
<dbReference type="PROSITE" id="PS51749">
    <property type="entry name" value="HNH_CAS9"/>
    <property type="match status" value="1"/>
</dbReference>
<organism evidence="15">
    <name type="scientific">Wolinella succinogenes (strain ATCC 29543 / DSM 1740 / CCUG 13145 / JCM 31913 / LMG 7466 / NCTC 11488 / FDC 602W)</name>
    <name type="common">Vibrio succinogenes</name>
    <dbReference type="NCBI Taxonomy" id="273121"/>
    <lineage>
        <taxon>Bacteria</taxon>
        <taxon>Pseudomonadati</taxon>
        <taxon>Campylobacterota</taxon>
        <taxon>Epsilonproteobacteria</taxon>
        <taxon>Campylobacterales</taxon>
        <taxon>Helicobacteraceae</taxon>
        <taxon>Wolinella</taxon>
    </lineage>
</organism>
<evidence type="ECO:0000256" key="7">
    <source>
        <dbReference type="ARBA" id="ARBA00022884"/>
    </source>
</evidence>
<feature type="binding site" evidence="12">
    <location>
        <position position="9"/>
    </location>
    <ligand>
        <name>Mg(2+)</name>
        <dbReference type="ChEBI" id="CHEBI:18420"/>
        <label>1</label>
    </ligand>
</feature>
<dbReference type="KEGG" id="wsu:WS1445"/>
<dbReference type="EMBL" id="BX571660">
    <property type="protein sequence ID" value="CAE10505.1"/>
    <property type="molecule type" value="Genomic_DNA"/>
</dbReference>
<dbReference type="Pfam" id="PF18541">
    <property type="entry name" value="RuvC_III"/>
    <property type="match status" value="1"/>
</dbReference>
<protein>
    <recommendedName>
        <fullName evidence="12">CRISPR-associated endonuclease Cas9</fullName>
        <ecNumber evidence="12">3.1.-.-</ecNumber>
    </recommendedName>
</protein>
<dbReference type="Pfam" id="PF13395">
    <property type="entry name" value="HNH_4"/>
    <property type="match status" value="1"/>
</dbReference>
<evidence type="ECO:0000256" key="6">
    <source>
        <dbReference type="ARBA" id="ARBA00022842"/>
    </source>
</evidence>
<comment type="cofactor">
    <cofactor evidence="1 12">
        <name>Mg(2+)</name>
        <dbReference type="ChEBI" id="CHEBI:18420"/>
    </cofactor>
</comment>
<keyword evidence="3 12" id="KW-0479">Metal-binding</keyword>